<name>A0A0A9KNJ2_ARUDO</name>
<dbReference type="AlphaFoldDB" id="A0A0A9KNJ2"/>
<accession>A0A0A9KNJ2</accession>
<reference evidence="1" key="2">
    <citation type="journal article" date="2015" name="Data Brief">
        <title>Shoot transcriptome of the giant reed, Arundo donax.</title>
        <authorList>
            <person name="Barrero R.A."/>
            <person name="Guerrero F.D."/>
            <person name="Moolhuijzen P."/>
            <person name="Goolsby J.A."/>
            <person name="Tidwell J."/>
            <person name="Bellgard S.E."/>
            <person name="Bellgard M.I."/>
        </authorList>
    </citation>
    <scope>NUCLEOTIDE SEQUENCE</scope>
    <source>
        <tissue evidence="1">Shoot tissue taken approximately 20 cm above the soil surface</tissue>
    </source>
</reference>
<protein>
    <submittedName>
        <fullName evidence="1">Uncharacterized protein</fullName>
    </submittedName>
</protein>
<sequence length="115" mass="13476">MTWQPLILLRLLHHCIPGQLVPLLRHQHHPHPHYLLRSYLSTTRLHKIHQQFDHHHLHQAPLSRIPQTLCLVREVLLVLPLHLLRHSHLVQRTVAQPTLGVLEVCVPTSNLRGHH</sequence>
<organism evidence="1">
    <name type="scientific">Arundo donax</name>
    <name type="common">Giant reed</name>
    <name type="synonym">Donax arundinaceus</name>
    <dbReference type="NCBI Taxonomy" id="35708"/>
    <lineage>
        <taxon>Eukaryota</taxon>
        <taxon>Viridiplantae</taxon>
        <taxon>Streptophyta</taxon>
        <taxon>Embryophyta</taxon>
        <taxon>Tracheophyta</taxon>
        <taxon>Spermatophyta</taxon>
        <taxon>Magnoliopsida</taxon>
        <taxon>Liliopsida</taxon>
        <taxon>Poales</taxon>
        <taxon>Poaceae</taxon>
        <taxon>PACMAD clade</taxon>
        <taxon>Arundinoideae</taxon>
        <taxon>Arundineae</taxon>
        <taxon>Arundo</taxon>
    </lineage>
</organism>
<evidence type="ECO:0000313" key="1">
    <source>
        <dbReference type="EMBL" id="JAD43456.1"/>
    </source>
</evidence>
<reference evidence="1" key="1">
    <citation type="submission" date="2014-09" db="EMBL/GenBank/DDBJ databases">
        <authorList>
            <person name="Magalhaes I.L.F."/>
            <person name="Oliveira U."/>
            <person name="Santos F.R."/>
            <person name="Vidigal T.H.D.A."/>
            <person name="Brescovit A.D."/>
            <person name="Santos A.J."/>
        </authorList>
    </citation>
    <scope>NUCLEOTIDE SEQUENCE</scope>
    <source>
        <tissue evidence="1">Shoot tissue taken approximately 20 cm above the soil surface</tissue>
    </source>
</reference>
<dbReference type="EMBL" id="GBRH01254439">
    <property type="protein sequence ID" value="JAD43456.1"/>
    <property type="molecule type" value="Transcribed_RNA"/>
</dbReference>
<proteinExistence type="predicted"/>